<evidence type="ECO:0000256" key="1">
    <source>
        <dbReference type="ARBA" id="ARBA00010754"/>
    </source>
</evidence>
<protein>
    <recommendedName>
        <fullName evidence="2">Biogenesis of lysosome-related organelles complex 1 subunit 5</fullName>
    </recommendedName>
    <alternativeName>
        <fullName evidence="3">Protein Muted homolog</fullName>
    </alternativeName>
</protein>
<comment type="similarity">
    <text evidence="1">Belongs to the BLOC1S5 family.</text>
</comment>
<reference evidence="5" key="1">
    <citation type="journal article" date="2013" name="Nat. Genet.">
        <title>The draft genomes of soft-shell turtle and green sea turtle yield insights into the development and evolution of the turtle-specific body plan.</title>
        <authorList>
            <person name="Wang Z."/>
            <person name="Pascual-Anaya J."/>
            <person name="Zadissa A."/>
            <person name="Li W."/>
            <person name="Niimura Y."/>
            <person name="Huang Z."/>
            <person name="Li C."/>
            <person name="White S."/>
            <person name="Xiong Z."/>
            <person name="Fang D."/>
            <person name="Wang B."/>
            <person name="Ming Y."/>
            <person name="Chen Y."/>
            <person name="Zheng Y."/>
            <person name="Kuraku S."/>
            <person name="Pignatelli M."/>
            <person name="Herrero J."/>
            <person name="Beal K."/>
            <person name="Nozawa M."/>
            <person name="Li Q."/>
            <person name="Wang J."/>
            <person name="Zhang H."/>
            <person name="Yu L."/>
            <person name="Shigenobu S."/>
            <person name="Wang J."/>
            <person name="Liu J."/>
            <person name="Flicek P."/>
            <person name="Searle S."/>
            <person name="Wang J."/>
            <person name="Kuratani S."/>
            <person name="Yin Y."/>
            <person name="Aken B."/>
            <person name="Zhang G."/>
            <person name="Irie N."/>
        </authorList>
    </citation>
    <scope>NUCLEOTIDE SEQUENCE [LARGE SCALE GENOMIC DNA]</scope>
</reference>
<dbReference type="Pfam" id="PF14942">
    <property type="entry name" value="Muted"/>
    <property type="match status" value="1"/>
</dbReference>
<dbReference type="Proteomes" id="UP000031443">
    <property type="component" value="Unassembled WGS sequence"/>
</dbReference>
<evidence type="ECO:0000313" key="5">
    <source>
        <dbReference type="Proteomes" id="UP000031443"/>
    </source>
</evidence>
<dbReference type="PANTHER" id="PTHR31784:SF2">
    <property type="entry name" value="BIOGENESIS OF LYSOSOME-RELATED ORGANELLES COMPLEX 1 SUBUNIT 5"/>
    <property type="match status" value="1"/>
</dbReference>
<dbReference type="PANTHER" id="PTHR31784">
    <property type="entry name" value="BIOGENESIS OF LYSOSOME-RELATED ORGANELLES COMPLEX 1 SUBUNIT 5"/>
    <property type="match status" value="1"/>
</dbReference>
<dbReference type="AlphaFoldDB" id="M7BHT4"/>
<evidence type="ECO:0000313" key="4">
    <source>
        <dbReference type="EMBL" id="EMP31643.1"/>
    </source>
</evidence>
<dbReference type="GO" id="GO:0030133">
    <property type="term" value="C:transport vesicle"/>
    <property type="evidence" value="ECO:0007669"/>
    <property type="project" value="InterPro"/>
</dbReference>
<gene>
    <name evidence="4" type="ORF">UY3_11220</name>
</gene>
<keyword evidence="5" id="KW-1185">Reference proteome</keyword>
<sequence length="119" mass="14204">MRVLENLNTMVYETNDQILPKCEQVMHDDLNEALKRCHQICINPLSSSRNSFYNFPFSSQLQTDTLMAGEKQRLAHWEMFMKDQHNKRAEVDEEHRKAMERLKEQYAEMDKDLAKFSSF</sequence>
<proteinExistence type="inferred from homology"/>
<dbReference type="InterPro" id="IPR017243">
    <property type="entry name" value="Bloc1s5"/>
</dbReference>
<dbReference type="GO" id="GO:0031083">
    <property type="term" value="C:BLOC-1 complex"/>
    <property type="evidence" value="ECO:0007669"/>
    <property type="project" value="InterPro"/>
</dbReference>
<dbReference type="STRING" id="8469.M7BHT4"/>
<dbReference type="EMBL" id="KB544574">
    <property type="protein sequence ID" value="EMP31643.1"/>
    <property type="molecule type" value="Genomic_DNA"/>
</dbReference>
<name>M7BHT4_CHEMY</name>
<evidence type="ECO:0000256" key="2">
    <source>
        <dbReference type="ARBA" id="ARBA00019580"/>
    </source>
</evidence>
<evidence type="ECO:0000256" key="3">
    <source>
        <dbReference type="ARBA" id="ARBA00031992"/>
    </source>
</evidence>
<accession>M7BHT4</accession>
<organism evidence="4 5">
    <name type="scientific">Chelonia mydas</name>
    <name type="common">Green sea-turtle</name>
    <name type="synonym">Chelonia agassizi</name>
    <dbReference type="NCBI Taxonomy" id="8469"/>
    <lineage>
        <taxon>Eukaryota</taxon>
        <taxon>Metazoa</taxon>
        <taxon>Chordata</taxon>
        <taxon>Craniata</taxon>
        <taxon>Vertebrata</taxon>
        <taxon>Euteleostomi</taxon>
        <taxon>Archelosauria</taxon>
        <taxon>Testudinata</taxon>
        <taxon>Testudines</taxon>
        <taxon>Cryptodira</taxon>
        <taxon>Durocryptodira</taxon>
        <taxon>Americhelydia</taxon>
        <taxon>Chelonioidea</taxon>
        <taxon>Cheloniidae</taxon>
        <taxon>Chelonia</taxon>
    </lineage>
</organism>